<gene>
    <name evidence="2" type="ORF">W911_08280</name>
</gene>
<dbReference type="HOGENOM" id="CLU_110234_0_0_5"/>
<keyword evidence="1" id="KW-1133">Transmembrane helix</keyword>
<dbReference type="KEGG" id="hni:W911_08280"/>
<dbReference type="AlphaFoldDB" id="V5SEK5"/>
<organism evidence="2 3">
    <name type="scientific">Hyphomicrobium nitrativorans NL23</name>
    <dbReference type="NCBI Taxonomy" id="1029756"/>
    <lineage>
        <taxon>Bacteria</taxon>
        <taxon>Pseudomonadati</taxon>
        <taxon>Pseudomonadota</taxon>
        <taxon>Alphaproteobacteria</taxon>
        <taxon>Hyphomicrobiales</taxon>
        <taxon>Hyphomicrobiaceae</taxon>
        <taxon>Hyphomicrobium</taxon>
    </lineage>
</organism>
<dbReference type="InterPro" id="IPR018681">
    <property type="entry name" value="DUF2165_transmembrane"/>
</dbReference>
<reference evidence="2 3" key="1">
    <citation type="journal article" date="2014" name="Genome Announc.">
        <title>Complete Genome Sequence of Hyphomicrobium nitrativorans Strain NL23, a Denitrifying Bacterium Isolated from Biofilm of a Methanol-Fed Denitrification System Treating Seawater at the Montreal Biodome.</title>
        <authorList>
            <person name="Martineau C."/>
            <person name="Villeneuve C."/>
            <person name="Mauffrey F."/>
            <person name="Villemur R."/>
        </authorList>
    </citation>
    <scope>NUCLEOTIDE SEQUENCE [LARGE SCALE GENOMIC DNA]</scope>
    <source>
        <strain evidence="2">NL23</strain>
    </source>
</reference>
<dbReference type="STRING" id="1029756.W911_08280"/>
<name>V5SEK5_9HYPH</name>
<keyword evidence="1" id="KW-0472">Membrane</keyword>
<evidence type="ECO:0000313" key="3">
    <source>
        <dbReference type="Proteomes" id="UP000018542"/>
    </source>
</evidence>
<dbReference type="Pfam" id="PF09933">
    <property type="entry name" value="DUF2165"/>
    <property type="match status" value="1"/>
</dbReference>
<sequence>MTLRLSKALLTFSAGVFALLVGIDNIIDYQANLVFVQHVLSMDTTFPDSTLRWRAITAPWLHHLAYWLIIAAEIGAGILCVVGAWRMFSARGGDAQVFDAAKGLAIAGLTLGFLLYFLGFLVIGGEWFKMWQSQTWNAQAAAFRFAACFALVLIFVAMRDDDAASVRP</sequence>
<dbReference type="OrthoDB" id="7618855at2"/>
<dbReference type="PATRIC" id="fig|1029756.8.peg.1726"/>
<keyword evidence="1" id="KW-0812">Transmembrane</keyword>
<dbReference type="EMBL" id="CP006912">
    <property type="protein sequence ID" value="AHB48389.1"/>
    <property type="molecule type" value="Genomic_DNA"/>
</dbReference>
<feature type="transmembrane region" description="Helical" evidence="1">
    <location>
        <begin position="136"/>
        <end position="158"/>
    </location>
</feature>
<accession>V5SEK5</accession>
<proteinExistence type="predicted"/>
<feature type="transmembrane region" description="Helical" evidence="1">
    <location>
        <begin position="65"/>
        <end position="88"/>
    </location>
</feature>
<protein>
    <submittedName>
        <fullName evidence="2">Membrane protein</fullName>
    </submittedName>
</protein>
<dbReference type="RefSeq" id="WP_023787035.1">
    <property type="nucleotide sequence ID" value="NC_022997.1"/>
</dbReference>
<feature type="transmembrane region" description="Helical" evidence="1">
    <location>
        <begin position="100"/>
        <end position="124"/>
    </location>
</feature>
<evidence type="ECO:0000256" key="1">
    <source>
        <dbReference type="SAM" id="Phobius"/>
    </source>
</evidence>
<keyword evidence="3" id="KW-1185">Reference proteome</keyword>
<dbReference type="Proteomes" id="UP000018542">
    <property type="component" value="Chromosome"/>
</dbReference>
<evidence type="ECO:0000313" key="2">
    <source>
        <dbReference type="EMBL" id="AHB48389.1"/>
    </source>
</evidence>